<dbReference type="Pfam" id="PF08240">
    <property type="entry name" value="ADH_N"/>
    <property type="match status" value="1"/>
</dbReference>
<dbReference type="Pfam" id="PF00107">
    <property type="entry name" value="ADH_zinc_N"/>
    <property type="match status" value="1"/>
</dbReference>
<dbReference type="CDD" id="cd08276">
    <property type="entry name" value="MDR7"/>
    <property type="match status" value="1"/>
</dbReference>
<protein>
    <submittedName>
        <fullName evidence="2">NAD(P)-dependent alcohol dehydrogenase</fullName>
    </submittedName>
</protein>
<sequence length="338" mass="35975">MRAALVDPMGIENLRIVEMDEPEPGPGEVLVAIRAASLNYRDILAVKGGYGRMQKQARLIPLSDAAGEVVAVGAKVRAWKVGDRVLNCFFPRWQAGPLRLECVTEDLGGMFDGVAVEKRVFREDALVRMPASMSFPEAAALPCAAATAWNGLIERGGIRPGQRVLTQGTGGVSLFALQFAKMAGAAVFATSSSPEKLELLKRLGADHVVNHREDAEWGKTIMGLTGGAGIDHVVDIGGAETLKHSMRALRPGGTITLIGVVTGPRAELNVPIVAMQALRLEGANAGSRLMLQQMVDAIAANGLKPVIDEKRFGLSELADGLRYLEAGRHVGKVCIDIQ</sequence>
<dbReference type="InterPro" id="IPR011032">
    <property type="entry name" value="GroES-like_sf"/>
</dbReference>
<gene>
    <name evidence="2" type="ORF">ABGN05_28110</name>
</gene>
<dbReference type="SMART" id="SM00829">
    <property type="entry name" value="PKS_ER"/>
    <property type="match status" value="1"/>
</dbReference>
<organism evidence="2 3">
    <name type="scientific">Aquibium pacificus</name>
    <dbReference type="NCBI Taxonomy" id="3153579"/>
    <lineage>
        <taxon>Bacteria</taxon>
        <taxon>Pseudomonadati</taxon>
        <taxon>Pseudomonadota</taxon>
        <taxon>Alphaproteobacteria</taxon>
        <taxon>Hyphomicrobiales</taxon>
        <taxon>Phyllobacteriaceae</taxon>
        <taxon>Aquibium</taxon>
    </lineage>
</organism>
<dbReference type="SUPFAM" id="SSF50129">
    <property type="entry name" value="GroES-like"/>
    <property type="match status" value="1"/>
</dbReference>
<dbReference type="InterPro" id="IPR020843">
    <property type="entry name" value="ER"/>
</dbReference>
<dbReference type="PANTHER" id="PTHR45033">
    <property type="match status" value="1"/>
</dbReference>
<dbReference type="RefSeq" id="WP_367957379.1">
    <property type="nucleotide sequence ID" value="NZ_JBDPGJ010000010.1"/>
</dbReference>
<dbReference type="Gene3D" id="3.90.180.10">
    <property type="entry name" value="Medium-chain alcohol dehydrogenases, catalytic domain"/>
    <property type="match status" value="1"/>
</dbReference>
<dbReference type="SUPFAM" id="SSF51735">
    <property type="entry name" value="NAD(P)-binding Rossmann-fold domains"/>
    <property type="match status" value="1"/>
</dbReference>
<reference evidence="2 3" key="1">
    <citation type="submission" date="2024-05" db="EMBL/GenBank/DDBJ databases">
        <authorList>
            <person name="Jiang F."/>
        </authorList>
    </citation>
    <scope>NUCLEOTIDE SEQUENCE [LARGE SCALE GENOMIC DNA]</scope>
    <source>
        <strain evidence="2 3">LZ166</strain>
    </source>
</reference>
<evidence type="ECO:0000313" key="3">
    <source>
        <dbReference type="Proteomes" id="UP001556692"/>
    </source>
</evidence>
<proteinExistence type="predicted"/>
<dbReference type="InterPro" id="IPR013149">
    <property type="entry name" value="ADH-like_C"/>
</dbReference>
<dbReference type="Proteomes" id="UP001556692">
    <property type="component" value="Unassembled WGS sequence"/>
</dbReference>
<accession>A0ABV3SRS7</accession>
<evidence type="ECO:0000313" key="2">
    <source>
        <dbReference type="EMBL" id="MEX0409511.1"/>
    </source>
</evidence>
<dbReference type="InterPro" id="IPR052711">
    <property type="entry name" value="Zinc_ADH-like"/>
</dbReference>
<dbReference type="Gene3D" id="3.40.50.720">
    <property type="entry name" value="NAD(P)-binding Rossmann-like Domain"/>
    <property type="match status" value="1"/>
</dbReference>
<dbReference type="InterPro" id="IPR013154">
    <property type="entry name" value="ADH-like_N"/>
</dbReference>
<comment type="caution">
    <text evidence="2">The sequence shown here is derived from an EMBL/GenBank/DDBJ whole genome shotgun (WGS) entry which is preliminary data.</text>
</comment>
<dbReference type="EMBL" id="JBDPGJ010000010">
    <property type="protein sequence ID" value="MEX0409511.1"/>
    <property type="molecule type" value="Genomic_DNA"/>
</dbReference>
<name>A0ABV3SRS7_9HYPH</name>
<feature type="domain" description="Enoyl reductase (ER)" evidence="1">
    <location>
        <begin position="10"/>
        <end position="335"/>
    </location>
</feature>
<dbReference type="InterPro" id="IPR036291">
    <property type="entry name" value="NAD(P)-bd_dom_sf"/>
</dbReference>
<evidence type="ECO:0000259" key="1">
    <source>
        <dbReference type="SMART" id="SM00829"/>
    </source>
</evidence>
<dbReference type="PANTHER" id="PTHR45033:SF2">
    <property type="entry name" value="ZINC-TYPE ALCOHOL DEHYDROGENASE-LIKE PROTEIN C1773.06C"/>
    <property type="match status" value="1"/>
</dbReference>
<keyword evidence="3" id="KW-1185">Reference proteome</keyword>